<dbReference type="AlphaFoldDB" id="A0A645GHC7"/>
<protein>
    <submittedName>
        <fullName evidence="1">Uncharacterized protein</fullName>
    </submittedName>
</protein>
<accession>A0A645GHC7</accession>
<evidence type="ECO:0000313" key="1">
    <source>
        <dbReference type="EMBL" id="MPN25586.1"/>
    </source>
</evidence>
<reference evidence="1" key="1">
    <citation type="submission" date="2019-08" db="EMBL/GenBank/DDBJ databases">
        <authorList>
            <person name="Kucharzyk K."/>
            <person name="Murdoch R.W."/>
            <person name="Higgins S."/>
            <person name="Loffler F."/>
        </authorList>
    </citation>
    <scope>NUCLEOTIDE SEQUENCE</scope>
</reference>
<name>A0A645GHC7_9ZZZZ</name>
<sequence length="151" mass="17479">MQRGGADFTLWRIHNTQERAVIIRIGQHPQIGQQVFNFRTREERRSTGDFVGDPVLHEEFFEYSRLVVAAIQNGVIFVFRFIYKVMGDEFPGHPLGFVLLIIRTQNFEFRAISQLGKKPFFKDVRVIGNEDVRRLQDPPGGAVVLLQLDHL</sequence>
<dbReference type="EMBL" id="VSSQ01074812">
    <property type="protein sequence ID" value="MPN25586.1"/>
    <property type="molecule type" value="Genomic_DNA"/>
</dbReference>
<proteinExistence type="predicted"/>
<organism evidence="1">
    <name type="scientific">bioreactor metagenome</name>
    <dbReference type="NCBI Taxonomy" id="1076179"/>
    <lineage>
        <taxon>unclassified sequences</taxon>
        <taxon>metagenomes</taxon>
        <taxon>ecological metagenomes</taxon>
    </lineage>
</organism>
<comment type="caution">
    <text evidence="1">The sequence shown here is derived from an EMBL/GenBank/DDBJ whole genome shotgun (WGS) entry which is preliminary data.</text>
</comment>
<gene>
    <name evidence="1" type="ORF">SDC9_172998</name>
</gene>